<dbReference type="PANTHER" id="PTHR34681:SF2">
    <property type="entry name" value="UVEAL AUTOANTIGEN WITH COILED-COIL_ANKYRIN"/>
    <property type="match status" value="1"/>
</dbReference>
<comment type="caution">
    <text evidence="3">The sequence shown here is derived from an EMBL/GenBank/DDBJ whole genome shotgun (WGS) entry which is preliminary data.</text>
</comment>
<name>A0AAD3SBW2_NEPGR</name>
<reference evidence="3" key="1">
    <citation type="submission" date="2023-05" db="EMBL/GenBank/DDBJ databases">
        <title>Nepenthes gracilis genome sequencing.</title>
        <authorList>
            <person name="Fukushima K."/>
        </authorList>
    </citation>
    <scope>NUCLEOTIDE SEQUENCE</scope>
    <source>
        <strain evidence="3">SING2019-196</strain>
    </source>
</reference>
<keyword evidence="1" id="KW-0175">Coiled coil</keyword>
<accession>A0AAD3SBW2</accession>
<feature type="region of interest" description="Disordered" evidence="2">
    <location>
        <begin position="1"/>
        <end position="29"/>
    </location>
</feature>
<organism evidence="3 4">
    <name type="scientific">Nepenthes gracilis</name>
    <name type="common">Slender pitcher plant</name>
    <dbReference type="NCBI Taxonomy" id="150966"/>
    <lineage>
        <taxon>Eukaryota</taxon>
        <taxon>Viridiplantae</taxon>
        <taxon>Streptophyta</taxon>
        <taxon>Embryophyta</taxon>
        <taxon>Tracheophyta</taxon>
        <taxon>Spermatophyta</taxon>
        <taxon>Magnoliopsida</taxon>
        <taxon>eudicotyledons</taxon>
        <taxon>Gunneridae</taxon>
        <taxon>Pentapetalae</taxon>
        <taxon>Caryophyllales</taxon>
        <taxon>Nepenthaceae</taxon>
        <taxon>Nepenthes</taxon>
    </lineage>
</organism>
<evidence type="ECO:0000256" key="1">
    <source>
        <dbReference type="SAM" id="Coils"/>
    </source>
</evidence>
<protein>
    <recommendedName>
        <fullName evidence="5">CAP-Gly domain-containing linker protein 1</fullName>
    </recommendedName>
</protein>
<evidence type="ECO:0000256" key="2">
    <source>
        <dbReference type="SAM" id="MobiDB-lite"/>
    </source>
</evidence>
<feature type="compositionally biased region" description="Basic and acidic residues" evidence="2">
    <location>
        <begin position="119"/>
        <end position="131"/>
    </location>
</feature>
<gene>
    <name evidence="3" type="ORF">Nepgr_010155</name>
</gene>
<dbReference type="EMBL" id="BSYO01000008">
    <property type="protein sequence ID" value="GMH08315.1"/>
    <property type="molecule type" value="Genomic_DNA"/>
</dbReference>
<feature type="region of interest" description="Disordered" evidence="2">
    <location>
        <begin position="109"/>
        <end position="180"/>
    </location>
</feature>
<dbReference type="Gene3D" id="1.20.1170.10">
    <property type="match status" value="1"/>
</dbReference>
<feature type="coiled-coil region" evidence="1">
    <location>
        <begin position="31"/>
        <end position="101"/>
    </location>
</feature>
<dbReference type="Proteomes" id="UP001279734">
    <property type="component" value="Unassembled WGS sequence"/>
</dbReference>
<feature type="compositionally biased region" description="Polar residues" evidence="2">
    <location>
        <begin position="1"/>
        <end position="10"/>
    </location>
</feature>
<evidence type="ECO:0000313" key="3">
    <source>
        <dbReference type="EMBL" id="GMH08315.1"/>
    </source>
</evidence>
<evidence type="ECO:0008006" key="5">
    <source>
        <dbReference type="Google" id="ProtNLM"/>
    </source>
</evidence>
<proteinExistence type="predicted"/>
<feature type="compositionally biased region" description="Polar residues" evidence="2">
    <location>
        <begin position="157"/>
        <end position="172"/>
    </location>
</feature>
<keyword evidence="4" id="KW-1185">Reference proteome</keyword>
<evidence type="ECO:0000313" key="4">
    <source>
        <dbReference type="Proteomes" id="UP001279734"/>
    </source>
</evidence>
<dbReference type="PANTHER" id="PTHR34681">
    <property type="entry name" value="UVEAL AUTOANTIGEN WITH COILED-COIL/ANKYRIN"/>
    <property type="match status" value="1"/>
</dbReference>
<dbReference type="AlphaFoldDB" id="A0AAD3SBW2"/>
<sequence>MATADSTSPSVAAVDHVSSAKENRKPINSRLAELNESRAELMHRLQSLKQDLQNWRSKLDTQVKIYREELADLKKSLDVEVEQIRTEFQDLRTTLQKQHEDVTASLRNLGLQDCPSDGKAAEEDHTAKEEDNVQDDNTKASCAEKFSNNGGNDAENSKIQGNNTEAVVSTATGDADDSGH</sequence>